<evidence type="ECO:0000256" key="1">
    <source>
        <dbReference type="ARBA" id="ARBA00000830"/>
    </source>
</evidence>
<dbReference type="KEGG" id="rfo:REIFOR_02750"/>
<dbReference type="Proteomes" id="UP000229757">
    <property type="component" value="Chromosome"/>
</dbReference>
<sequence>MTVKALVFDMDGTLLDTLDDIADAMNSVLAEQGLPLQPTANYRQFIGSGARLLIERAVPESHLASATIDQYLAEFEAQYALNWQRKSRLYDGISTLLDTACERGLPLAILTNKPQVFADRCVAHFLARWPWRVVQGQVEGLAVKPSTDVSNLVTSALGLAPEEVLYLGDSDVDMYTARNAGYRAVGVTWGFRSEAELRAAGAQDIVHSPEQIVGLLG</sequence>
<dbReference type="InterPro" id="IPR050155">
    <property type="entry name" value="HAD-like_hydrolase_sf"/>
</dbReference>
<name>A0A2K8KTC2_9GAMM</name>
<comment type="similarity">
    <text evidence="3">Belongs to the HAD-like hydrolase superfamily. CbbY/CbbZ/Gph/YieH family.</text>
</comment>
<reference evidence="5 6" key="1">
    <citation type="journal article" date="2017" name="Environ. Microbiol.">
        <title>Genomic and physiological analyses of 'Reinekea forsetii' reveal a versatile opportunistic lifestyle during spring algae blooms.</title>
        <authorList>
            <person name="Avci B."/>
            <person name="Hahnke R.L."/>
            <person name="Chafee M."/>
            <person name="Fischer T."/>
            <person name="Gruber-Vodicka H."/>
            <person name="Tegetmeyer H.E."/>
            <person name="Harder J."/>
            <person name="Fuchs B.M."/>
            <person name="Amann R.I."/>
            <person name="Teeling H."/>
        </authorList>
    </citation>
    <scope>NUCLEOTIDE SEQUENCE [LARGE SCALE GENOMIC DNA]</scope>
    <source>
        <strain evidence="5 6">Hel1_31_D35</strain>
    </source>
</reference>
<dbReference type="RefSeq" id="WP_100258096.1">
    <property type="nucleotide sequence ID" value="NZ_CP011797.1"/>
</dbReference>
<comment type="catalytic activity">
    <reaction evidence="1">
        <text>2-phosphoglycolate + H2O = glycolate + phosphate</text>
        <dbReference type="Rhea" id="RHEA:14369"/>
        <dbReference type="ChEBI" id="CHEBI:15377"/>
        <dbReference type="ChEBI" id="CHEBI:29805"/>
        <dbReference type="ChEBI" id="CHEBI:43474"/>
        <dbReference type="ChEBI" id="CHEBI:58033"/>
        <dbReference type="EC" id="3.1.3.18"/>
    </reaction>
</comment>
<evidence type="ECO:0000256" key="2">
    <source>
        <dbReference type="ARBA" id="ARBA00004818"/>
    </source>
</evidence>
<dbReference type="GO" id="GO:0005829">
    <property type="term" value="C:cytosol"/>
    <property type="evidence" value="ECO:0007669"/>
    <property type="project" value="TreeGrafter"/>
</dbReference>
<dbReference type="SFLD" id="SFLDG01129">
    <property type="entry name" value="C1.5:_HAD__Beta-PGM__Phosphata"/>
    <property type="match status" value="1"/>
</dbReference>
<dbReference type="EC" id="3.1.3.18" evidence="4"/>
<dbReference type="EMBL" id="CP011797">
    <property type="protein sequence ID" value="ATX77872.1"/>
    <property type="molecule type" value="Genomic_DNA"/>
</dbReference>
<evidence type="ECO:0000313" key="5">
    <source>
        <dbReference type="EMBL" id="ATX77872.1"/>
    </source>
</evidence>
<evidence type="ECO:0000256" key="4">
    <source>
        <dbReference type="ARBA" id="ARBA00013078"/>
    </source>
</evidence>
<accession>A0A2K8KTC2</accession>
<evidence type="ECO:0000313" key="6">
    <source>
        <dbReference type="Proteomes" id="UP000229757"/>
    </source>
</evidence>
<dbReference type="AlphaFoldDB" id="A0A2K8KTC2"/>
<dbReference type="GO" id="GO:0006281">
    <property type="term" value="P:DNA repair"/>
    <property type="evidence" value="ECO:0007669"/>
    <property type="project" value="TreeGrafter"/>
</dbReference>
<dbReference type="SFLD" id="SFLDS00003">
    <property type="entry name" value="Haloacid_Dehalogenase"/>
    <property type="match status" value="1"/>
</dbReference>
<dbReference type="SFLD" id="SFLDG01135">
    <property type="entry name" value="C1.5.6:_HAD__Beta-PGM__Phospha"/>
    <property type="match status" value="1"/>
</dbReference>
<gene>
    <name evidence="5" type="ORF">REIFOR_02750</name>
</gene>
<dbReference type="InterPro" id="IPR023198">
    <property type="entry name" value="PGP-like_dom2"/>
</dbReference>
<dbReference type="OrthoDB" id="9776368at2"/>
<comment type="pathway">
    <text evidence="2">Organic acid metabolism; glycolate biosynthesis; glycolate from 2-phosphoglycolate: step 1/1.</text>
</comment>
<dbReference type="SUPFAM" id="SSF56784">
    <property type="entry name" value="HAD-like"/>
    <property type="match status" value="1"/>
</dbReference>
<dbReference type="PANTHER" id="PTHR43434:SF1">
    <property type="entry name" value="PHOSPHOGLYCOLATE PHOSPHATASE"/>
    <property type="match status" value="1"/>
</dbReference>
<dbReference type="GO" id="GO:0008967">
    <property type="term" value="F:phosphoglycolate phosphatase activity"/>
    <property type="evidence" value="ECO:0007669"/>
    <property type="project" value="UniProtKB-EC"/>
</dbReference>
<proteinExistence type="inferred from homology"/>
<keyword evidence="6" id="KW-1185">Reference proteome</keyword>
<dbReference type="Gene3D" id="3.40.50.1000">
    <property type="entry name" value="HAD superfamily/HAD-like"/>
    <property type="match status" value="1"/>
</dbReference>
<dbReference type="InterPro" id="IPR041492">
    <property type="entry name" value="HAD_2"/>
</dbReference>
<keyword evidence="5" id="KW-0378">Hydrolase</keyword>
<dbReference type="Gene3D" id="1.10.150.240">
    <property type="entry name" value="Putative phosphatase, domain 2"/>
    <property type="match status" value="1"/>
</dbReference>
<organism evidence="5 6">
    <name type="scientific">Reinekea forsetii</name>
    <dbReference type="NCBI Taxonomy" id="1336806"/>
    <lineage>
        <taxon>Bacteria</taxon>
        <taxon>Pseudomonadati</taxon>
        <taxon>Pseudomonadota</taxon>
        <taxon>Gammaproteobacteria</taxon>
        <taxon>Oceanospirillales</taxon>
        <taxon>Saccharospirillaceae</taxon>
        <taxon>Reinekea</taxon>
    </lineage>
</organism>
<dbReference type="Pfam" id="PF13419">
    <property type="entry name" value="HAD_2"/>
    <property type="match status" value="1"/>
</dbReference>
<dbReference type="InterPro" id="IPR023214">
    <property type="entry name" value="HAD_sf"/>
</dbReference>
<evidence type="ECO:0000256" key="3">
    <source>
        <dbReference type="ARBA" id="ARBA00006171"/>
    </source>
</evidence>
<dbReference type="PANTHER" id="PTHR43434">
    <property type="entry name" value="PHOSPHOGLYCOLATE PHOSPHATASE"/>
    <property type="match status" value="1"/>
</dbReference>
<dbReference type="InterPro" id="IPR036412">
    <property type="entry name" value="HAD-like_sf"/>
</dbReference>
<protein>
    <recommendedName>
        <fullName evidence="4">phosphoglycolate phosphatase</fullName>
        <ecNumber evidence="4">3.1.3.18</ecNumber>
    </recommendedName>
</protein>